<dbReference type="SUPFAM" id="SSF52540">
    <property type="entry name" value="P-loop containing nucleoside triphosphate hydrolases"/>
    <property type="match status" value="1"/>
</dbReference>
<feature type="domain" description="AAA+ ATPase" evidence="2">
    <location>
        <begin position="65"/>
        <end position="198"/>
    </location>
</feature>
<evidence type="ECO:0000313" key="4">
    <source>
        <dbReference type="Proteomes" id="UP000293995"/>
    </source>
</evidence>
<protein>
    <submittedName>
        <fullName evidence="3">DNA polymerase III subunit delta</fullName>
        <ecNumber evidence="3">2.7.7.7</ecNumber>
    </submittedName>
</protein>
<dbReference type="RefSeq" id="WP_129385325.1">
    <property type="nucleotide sequence ID" value="NZ_CP035494.1"/>
</dbReference>
<sequence length="415" mass="44417">MDAATPTVPRIPDGATPAATPAATTTPTTTPDGAASERTVPWGEVWGQDAAVSALRAAAADPAELTHAWLITGPPGSGRSTLARAFAAALIAEPGDEIVMRQVLAGTHPDYTALRTEGVIISIKDARALVERSYFAPSLGRYRVIVMEDADRMSERTSNVLLKALEEPPERTIWVLCAPSDADLLPTIRSRVRVLRLRDPEIADVAALIAERTGVDAQTAEQSARHAQRHIGMAQRLATDAAARARRDEMMRAVLGVRGVSTAVEAAAQIVAGATDDAKALTAERDEAERAQLLATMGVAEGAAVPPAVRSQVKALEDDQKRRATRSLRDGIDRVLTDLQSLYRDVLMVQFGRTVDLINLEFETELRAVAEAWRPARTLTVLDAIAATRKNLEQNVAPALALESMLITVASGRTP</sequence>
<dbReference type="EC" id="2.7.7.7" evidence="3"/>
<dbReference type="Pfam" id="PF13177">
    <property type="entry name" value="DNA_pol3_delta2"/>
    <property type="match status" value="1"/>
</dbReference>
<gene>
    <name evidence="3" type="ORF">ET475_01385</name>
</gene>
<dbReference type="InterPro" id="IPR050238">
    <property type="entry name" value="DNA_Rep/Repair_Clamp_Loader"/>
</dbReference>
<name>A0A4P6EBT3_9MICO</name>
<dbReference type="KEGG" id="mprt:ET475_01385"/>
<dbReference type="GO" id="GO:0006261">
    <property type="term" value="P:DNA-templated DNA replication"/>
    <property type="evidence" value="ECO:0007669"/>
    <property type="project" value="TreeGrafter"/>
</dbReference>
<organism evidence="3 4">
    <name type="scientific">Microbacterium protaetiae</name>
    <dbReference type="NCBI Taxonomy" id="2509458"/>
    <lineage>
        <taxon>Bacteria</taxon>
        <taxon>Bacillati</taxon>
        <taxon>Actinomycetota</taxon>
        <taxon>Actinomycetes</taxon>
        <taxon>Micrococcales</taxon>
        <taxon>Microbacteriaceae</taxon>
        <taxon>Microbacterium</taxon>
    </lineage>
</organism>
<dbReference type="PANTHER" id="PTHR11669">
    <property type="entry name" value="REPLICATION FACTOR C / DNA POLYMERASE III GAMMA-TAU SUBUNIT"/>
    <property type="match status" value="1"/>
</dbReference>
<proteinExistence type="predicted"/>
<dbReference type="SMART" id="SM00382">
    <property type="entry name" value="AAA"/>
    <property type="match status" value="1"/>
</dbReference>
<keyword evidence="3" id="KW-0808">Transferase</keyword>
<keyword evidence="3" id="KW-0548">Nucleotidyltransferase</keyword>
<dbReference type="AlphaFoldDB" id="A0A4P6EBT3"/>
<evidence type="ECO:0000259" key="2">
    <source>
        <dbReference type="SMART" id="SM00382"/>
    </source>
</evidence>
<dbReference type="InterPro" id="IPR003593">
    <property type="entry name" value="AAA+_ATPase"/>
</dbReference>
<feature type="compositionally biased region" description="Low complexity" evidence="1">
    <location>
        <begin position="12"/>
        <end position="34"/>
    </location>
</feature>
<dbReference type="NCBIfam" id="NF005926">
    <property type="entry name" value="PRK07940.1"/>
    <property type="match status" value="1"/>
</dbReference>
<dbReference type="InterPro" id="IPR027417">
    <property type="entry name" value="P-loop_NTPase"/>
</dbReference>
<dbReference type="Gene3D" id="3.40.50.300">
    <property type="entry name" value="P-loop containing nucleotide triphosphate hydrolases"/>
    <property type="match status" value="1"/>
</dbReference>
<dbReference type="Proteomes" id="UP000293995">
    <property type="component" value="Chromosome"/>
</dbReference>
<dbReference type="PANTHER" id="PTHR11669:SF8">
    <property type="entry name" value="DNA POLYMERASE III SUBUNIT DELTA"/>
    <property type="match status" value="1"/>
</dbReference>
<dbReference type="GO" id="GO:0003887">
    <property type="term" value="F:DNA-directed DNA polymerase activity"/>
    <property type="evidence" value="ECO:0007669"/>
    <property type="project" value="UniProtKB-EC"/>
</dbReference>
<reference evidence="3 4" key="1">
    <citation type="submission" date="2019-01" db="EMBL/GenBank/DDBJ databases">
        <title>Genome sequencing of strain DFW100M-13.</title>
        <authorList>
            <person name="Heo J."/>
            <person name="Kim S.-J."/>
            <person name="Kim J.-S."/>
            <person name="Hong S.-B."/>
            <person name="Kwon S.-W."/>
        </authorList>
    </citation>
    <scope>NUCLEOTIDE SEQUENCE [LARGE SCALE GENOMIC DNA]</scope>
    <source>
        <strain evidence="3 4">DFW100M-13</strain>
    </source>
</reference>
<accession>A0A4P6EBT3</accession>
<evidence type="ECO:0000256" key="1">
    <source>
        <dbReference type="SAM" id="MobiDB-lite"/>
    </source>
</evidence>
<dbReference type="OrthoDB" id="9809531at2"/>
<evidence type="ECO:0000313" key="3">
    <source>
        <dbReference type="EMBL" id="QAY58783.1"/>
    </source>
</evidence>
<keyword evidence="4" id="KW-1185">Reference proteome</keyword>
<feature type="region of interest" description="Disordered" evidence="1">
    <location>
        <begin position="1"/>
        <end position="37"/>
    </location>
</feature>
<dbReference type="EMBL" id="CP035494">
    <property type="protein sequence ID" value="QAY58783.1"/>
    <property type="molecule type" value="Genomic_DNA"/>
</dbReference>